<organism evidence="14 15">
    <name type="scientific">Yoonia rosea</name>
    <dbReference type="NCBI Taxonomy" id="287098"/>
    <lineage>
        <taxon>Bacteria</taxon>
        <taxon>Pseudomonadati</taxon>
        <taxon>Pseudomonadota</taxon>
        <taxon>Alphaproteobacteria</taxon>
        <taxon>Rhodobacterales</taxon>
        <taxon>Paracoccaceae</taxon>
        <taxon>Yoonia</taxon>
    </lineage>
</organism>
<dbReference type="PANTHER" id="PTHR43078">
    <property type="entry name" value="UDP-GLUCURONIC ACID DECARBOXYLASE-RELATED"/>
    <property type="match status" value="1"/>
</dbReference>
<evidence type="ECO:0000313" key="14">
    <source>
        <dbReference type="EMBL" id="SIT88241.1"/>
    </source>
</evidence>
<comment type="cofactor">
    <cofactor evidence="1">
        <name>NAD(+)</name>
        <dbReference type="ChEBI" id="CHEBI:57540"/>
    </cofactor>
</comment>
<dbReference type="GO" id="GO:0048040">
    <property type="term" value="F:UDP-glucuronate decarboxylase activity"/>
    <property type="evidence" value="ECO:0007669"/>
    <property type="project" value="TreeGrafter"/>
</dbReference>
<dbReference type="GO" id="GO:0070403">
    <property type="term" value="F:NAD+ binding"/>
    <property type="evidence" value="ECO:0007669"/>
    <property type="project" value="InterPro"/>
</dbReference>
<dbReference type="InterPro" id="IPR044516">
    <property type="entry name" value="UXS-like"/>
</dbReference>
<keyword evidence="7" id="KW-0520">NAD</keyword>
<evidence type="ECO:0000256" key="4">
    <source>
        <dbReference type="ARBA" id="ARBA00022793"/>
    </source>
</evidence>
<dbReference type="STRING" id="287098.SAMN05421665_2658"/>
<dbReference type="FunFam" id="3.40.50.720:FF:000065">
    <property type="entry name" value="UDP-glucuronic acid decarboxylase 1"/>
    <property type="match status" value="1"/>
</dbReference>
<evidence type="ECO:0000256" key="6">
    <source>
        <dbReference type="ARBA" id="ARBA00022989"/>
    </source>
</evidence>
<evidence type="ECO:0000256" key="3">
    <source>
        <dbReference type="ARBA" id="ARBA00022692"/>
    </source>
</evidence>
<dbReference type="GO" id="GO:0042732">
    <property type="term" value="P:D-xylose metabolic process"/>
    <property type="evidence" value="ECO:0007669"/>
    <property type="project" value="InterPro"/>
</dbReference>
<protein>
    <submittedName>
        <fullName evidence="14">UDP-glucuronate decarboxylase</fullName>
    </submittedName>
</protein>
<dbReference type="Proteomes" id="UP000186997">
    <property type="component" value="Unassembled WGS sequence"/>
</dbReference>
<keyword evidence="9" id="KW-0472">Membrane</keyword>
<dbReference type="InterPro" id="IPR001509">
    <property type="entry name" value="Epimerase_deHydtase"/>
</dbReference>
<dbReference type="OrthoDB" id="9801785at2"/>
<reference evidence="15" key="1">
    <citation type="submission" date="2017-01" db="EMBL/GenBank/DDBJ databases">
        <authorList>
            <person name="Varghese N."/>
            <person name="Submissions S."/>
        </authorList>
    </citation>
    <scope>NUCLEOTIDE SEQUENCE [LARGE SCALE GENOMIC DNA]</scope>
    <source>
        <strain evidence="15">DSM 29591</strain>
    </source>
</reference>
<evidence type="ECO:0000256" key="9">
    <source>
        <dbReference type="ARBA" id="ARBA00023136"/>
    </source>
</evidence>
<sequence length="319" mass="34683">MTFWRNKTVLVAGGAGFIGRHLVRAILEAGSKVYVLDDFSTGQEGPLKTLDQTNLTVLTGDISQPTTLPQVDIIYNLASPASPVHYQSDPIRTWKTNILGTLQLFDHAQACNATLVQASTSEVYGDPLSHPQKETDWGHVNPVGPRACYDESKRAAETLLMDAVRTLGADIRIARIFNTYGPGMTVSDGRAIPNFVAQAKSGKALTIHGDGTQTRSFCHVSDTIDGLLRLGEVAAARGEIFNIGNPVENTIFEIAQEIVTLFGDGNDIVFEGRPIDDPQRRRPDIKKAESVLGWAPKVSLRAGLLSLLDLEEPVLRDIL</sequence>
<evidence type="ECO:0000256" key="11">
    <source>
        <dbReference type="ARBA" id="ARBA00023239"/>
    </source>
</evidence>
<evidence type="ECO:0000256" key="10">
    <source>
        <dbReference type="ARBA" id="ARBA00023180"/>
    </source>
</evidence>
<evidence type="ECO:0000256" key="5">
    <source>
        <dbReference type="ARBA" id="ARBA00022968"/>
    </source>
</evidence>
<evidence type="ECO:0000256" key="8">
    <source>
        <dbReference type="ARBA" id="ARBA00023034"/>
    </source>
</evidence>
<dbReference type="EMBL" id="FTPR01000002">
    <property type="protein sequence ID" value="SIT88241.1"/>
    <property type="molecule type" value="Genomic_DNA"/>
</dbReference>
<dbReference type="GO" id="GO:0005737">
    <property type="term" value="C:cytoplasm"/>
    <property type="evidence" value="ECO:0007669"/>
    <property type="project" value="TreeGrafter"/>
</dbReference>
<name>A0A1R3XAG9_9RHOB</name>
<evidence type="ECO:0000256" key="12">
    <source>
        <dbReference type="ARBA" id="ARBA00037859"/>
    </source>
</evidence>
<evidence type="ECO:0000256" key="7">
    <source>
        <dbReference type="ARBA" id="ARBA00023027"/>
    </source>
</evidence>
<dbReference type="UniPathway" id="UPA00796">
    <property type="reaction ID" value="UER00771"/>
</dbReference>
<keyword evidence="15" id="KW-1185">Reference proteome</keyword>
<keyword evidence="5" id="KW-0735">Signal-anchor</keyword>
<dbReference type="SUPFAM" id="SSF51735">
    <property type="entry name" value="NAD(P)-binding Rossmann-fold domains"/>
    <property type="match status" value="1"/>
</dbReference>
<keyword evidence="11" id="KW-0456">Lyase</keyword>
<evidence type="ECO:0000313" key="15">
    <source>
        <dbReference type="Proteomes" id="UP000186997"/>
    </source>
</evidence>
<keyword evidence="6" id="KW-1133">Transmembrane helix</keyword>
<keyword evidence="10" id="KW-0325">Glycoprotein</keyword>
<gene>
    <name evidence="14" type="ORF">SAMN05421665_2658</name>
</gene>
<dbReference type="Gene3D" id="3.40.50.720">
    <property type="entry name" value="NAD(P)-binding Rossmann-like Domain"/>
    <property type="match status" value="1"/>
</dbReference>
<evidence type="ECO:0000256" key="1">
    <source>
        <dbReference type="ARBA" id="ARBA00001911"/>
    </source>
</evidence>
<keyword evidence="3" id="KW-0812">Transmembrane</keyword>
<dbReference type="AlphaFoldDB" id="A0A1R3XAG9"/>
<evidence type="ECO:0000259" key="13">
    <source>
        <dbReference type="Pfam" id="PF01370"/>
    </source>
</evidence>
<dbReference type="GO" id="GO:0033320">
    <property type="term" value="P:UDP-D-xylose biosynthetic process"/>
    <property type="evidence" value="ECO:0007669"/>
    <property type="project" value="UniProtKB-UniPathway"/>
</dbReference>
<keyword evidence="8" id="KW-0333">Golgi apparatus</keyword>
<keyword evidence="4" id="KW-0210">Decarboxylase</keyword>
<evidence type="ECO:0000256" key="2">
    <source>
        <dbReference type="ARBA" id="ARBA00004323"/>
    </source>
</evidence>
<proteinExistence type="predicted"/>
<accession>A0A1R3XAG9</accession>
<feature type="domain" description="NAD-dependent epimerase/dehydratase" evidence="13">
    <location>
        <begin position="9"/>
        <end position="244"/>
    </location>
</feature>
<dbReference type="InterPro" id="IPR036291">
    <property type="entry name" value="NAD(P)-bd_dom_sf"/>
</dbReference>
<dbReference type="PANTHER" id="PTHR43078:SF6">
    <property type="entry name" value="UDP-GLUCURONIC ACID DECARBOXYLASE 1"/>
    <property type="match status" value="1"/>
</dbReference>
<dbReference type="Pfam" id="PF01370">
    <property type="entry name" value="Epimerase"/>
    <property type="match status" value="1"/>
</dbReference>
<comment type="subcellular location">
    <subcellularLocation>
        <location evidence="2">Golgi apparatus membrane</location>
        <topology evidence="2">Single-pass type II membrane protein</topology>
    </subcellularLocation>
    <subcellularLocation>
        <location evidence="12">Golgi apparatus</location>
        <location evidence="12">Golgi stack membrane</location>
    </subcellularLocation>
</comment>